<dbReference type="FunFam" id="3.30.540.10:FF:000003">
    <property type="entry name" value="Inositol-1-monophosphatase"/>
    <property type="match status" value="1"/>
</dbReference>
<proteinExistence type="predicted"/>
<comment type="caution">
    <text evidence="6">The sequence shown here is derived from an EMBL/GenBank/DDBJ whole genome shotgun (WGS) entry which is preliminary data.</text>
</comment>
<feature type="binding site" evidence="5">
    <location>
        <position position="83"/>
    </location>
    <ligand>
        <name>Mg(2+)</name>
        <dbReference type="ChEBI" id="CHEBI:18420"/>
        <label>1</label>
        <note>catalytic</note>
    </ligand>
</feature>
<keyword evidence="4 5" id="KW-0460">Magnesium</keyword>
<feature type="binding site" evidence="5">
    <location>
        <position position="65"/>
    </location>
    <ligand>
        <name>Mg(2+)</name>
        <dbReference type="ChEBI" id="CHEBI:18420"/>
        <label>1</label>
        <note>catalytic</note>
    </ligand>
</feature>
<dbReference type="EMBL" id="MFKV01000002">
    <property type="protein sequence ID" value="OGG51112.1"/>
    <property type="molecule type" value="Genomic_DNA"/>
</dbReference>
<dbReference type="PRINTS" id="PR00377">
    <property type="entry name" value="IMPHPHTASES"/>
</dbReference>
<feature type="binding site" evidence="5">
    <location>
        <position position="80"/>
    </location>
    <ligand>
        <name>Mg(2+)</name>
        <dbReference type="ChEBI" id="CHEBI:18420"/>
        <label>1</label>
        <note>catalytic</note>
    </ligand>
</feature>
<evidence type="ECO:0000256" key="4">
    <source>
        <dbReference type="ARBA" id="ARBA00022842"/>
    </source>
</evidence>
<evidence type="ECO:0000313" key="6">
    <source>
        <dbReference type="EMBL" id="OGG51112.1"/>
    </source>
</evidence>
<dbReference type="Gene3D" id="3.40.190.80">
    <property type="match status" value="1"/>
</dbReference>
<dbReference type="Pfam" id="PF00459">
    <property type="entry name" value="Inositol_P"/>
    <property type="match status" value="1"/>
</dbReference>
<accession>A0A1F6CQG5</accession>
<comment type="cofactor">
    <cofactor evidence="1 5">
        <name>Mg(2+)</name>
        <dbReference type="ChEBI" id="CHEBI:18420"/>
    </cofactor>
</comment>
<feature type="binding site" evidence="5">
    <location>
        <position position="202"/>
    </location>
    <ligand>
        <name>Mg(2+)</name>
        <dbReference type="ChEBI" id="CHEBI:18420"/>
        <label>1</label>
        <note>catalytic</note>
    </ligand>
</feature>
<dbReference type="PANTHER" id="PTHR20854:SF4">
    <property type="entry name" value="INOSITOL-1-MONOPHOSPHATASE-RELATED"/>
    <property type="match status" value="1"/>
</dbReference>
<dbReference type="GO" id="GO:0006020">
    <property type="term" value="P:inositol metabolic process"/>
    <property type="evidence" value="ECO:0007669"/>
    <property type="project" value="TreeGrafter"/>
</dbReference>
<dbReference type="InterPro" id="IPR020550">
    <property type="entry name" value="Inositol_monophosphatase_CS"/>
</dbReference>
<reference evidence="6 7" key="1">
    <citation type="journal article" date="2016" name="Nat. Commun.">
        <title>Thousands of microbial genomes shed light on interconnected biogeochemical processes in an aquifer system.</title>
        <authorList>
            <person name="Anantharaman K."/>
            <person name="Brown C.T."/>
            <person name="Hug L.A."/>
            <person name="Sharon I."/>
            <person name="Castelle C.J."/>
            <person name="Probst A.J."/>
            <person name="Thomas B.C."/>
            <person name="Singh A."/>
            <person name="Wilkins M.J."/>
            <person name="Karaoz U."/>
            <person name="Brodie E.L."/>
            <person name="Williams K.H."/>
            <person name="Hubbard S.S."/>
            <person name="Banfield J.F."/>
        </authorList>
    </citation>
    <scope>NUCLEOTIDE SEQUENCE [LARGE SCALE GENOMIC DNA]</scope>
</reference>
<evidence type="ECO:0000256" key="1">
    <source>
        <dbReference type="ARBA" id="ARBA00001946"/>
    </source>
</evidence>
<dbReference type="Proteomes" id="UP000178370">
    <property type="component" value="Unassembled WGS sequence"/>
</dbReference>
<dbReference type="STRING" id="1798482.A2763_02105"/>
<dbReference type="GO" id="GO:0046854">
    <property type="term" value="P:phosphatidylinositol phosphate biosynthetic process"/>
    <property type="evidence" value="ECO:0007669"/>
    <property type="project" value="InterPro"/>
</dbReference>
<dbReference type="PANTHER" id="PTHR20854">
    <property type="entry name" value="INOSITOL MONOPHOSPHATASE"/>
    <property type="match status" value="1"/>
</dbReference>
<dbReference type="GO" id="GO:0007165">
    <property type="term" value="P:signal transduction"/>
    <property type="evidence" value="ECO:0007669"/>
    <property type="project" value="TreeGrafter"/>
</dbReference>
<dbReference type="InterPro" id="IPR000760">
    <property type="entry name" value="Inositol_monophosphatase-like"/>
</dbReference>
<evidence type="ECO:0000256" key="3">
    <source>
        <dbReference type="ARBA" id="ARBA00022801"/>
    </source>
</evidence>
<protein>
    <recommendedName>
        <fullName evidence="8">Inositol-phosphate phosphatase</fullName>
    </recommendedName>
</protein>
<dbReference type="SUPFAM" id="SSF56655">
    <property type="entry name" value="Carbohydrate phosphatase"/>
    <property type="match status" value="1"/>
</dbReference>
<dbReference type="GO" id="GO:0008934">
    <property type="term" value="F:inositol monophosphate 1-phosphatase activity"/>
    <property type="evidence" value="ECO:0007669"/>
    <property type="project" value="TreeGrafter"/>
</dbReference>
<sequence length="254" mass="28072">MNDNLEFAVNLAREAGEIMKENFSLGMKKEWKEDNTPLTITDTKVNALVLNAVQNTYPAHSFLGEEGSRLVNSEYVWVCDPVDGTVPFSHGWPTFVFSLALTKNGESMLGVIYDPVSDRLLHAEKGTGAFLNGQKISVSKDSNFSKMSLVEVAGEYRLPSIREKLTAEGCYLPAFYSCVYAGMLVATGEFAANIYEYDKPWDGAAVKIIVEEAGGKVTDLKGEEQRYDKEINGFIASNGLIHQKLVDVIRPLLK</sequence>
<dbReference type="AlphaFoldDB" id="A0A1F6CQG5"/>
<dbReference type="PROSITE" id="PS00630">
    <property type="entry name" value="IMP_2"/>
    <property type="match status" value="1"/>
</dbReference>
<keyword evidence="2 5" id="KW-0479">Metal-binding</keyword>
<keyword evidence="3" id="KW-0378">Hydrolase</keyword>
<dbReference type="Gene3D" id="3.30.540.10">
    <property type="entry name" value="Fructose-1,6-Bisphosphatase, subunit A, domain 1"/>
    <property type="match status" value="1"/>
</dbReference>
<organism evidence="6 7">
    <name type="scientific">Candidatus Kaiserbacteria bacterium RIFCSPHIGHO2_01_FULL_54_36</name>
    <dbReference type="NCBI Taxonomy" id="1798482"/>
    <lineage>
        <taxon>Bacteria</taxon>
        <taxon>Candidatus Kaiseribacteriota</taxon>
    </lineage>
</organism>
<evidence type="ECO:0000313" key="7">
    <source>
        <dbReference type="Proteomes" id="UP000178370"/>
    </source>
</evidence>
<dbReference type="GO" id="GO:0046872">
    <property type="term" value="F:metal ion binding"/>
    <property type="evidence" value="ECO:0007669"/>
    <property type="project" value="UniProtKB-KW"/>
</dbReference>
<evidence type="ECO:0000256" key="2">
    <source>
        <dbReference type="ARBA" id="ARBA00022723"/>
    </source>
</evidence>
<evidence type="ECO:0008006" key="8">
    <source>
        <dbReference type="Google" id="ProtNLM"/>
    </source>
</evidence>
<evidence type="ECO:0000256" key="5">
    <source>
        <dbReference type="PIRSR" id="PIRSR600760-2"/>
    </source>
</evidence>
<name>A0A1F6CQG5_9BACT</name>
<gene>
    <name evidence="6" type="ORF">A2763_02105</name>
</gene>